<protein>
    <submittedName>
        <fullName evidence="1">Uncharacterized protein</fullName>
    </submittedName>
</protein>
<dbReference type="AlphaFoldDB" id="A0A926I2R5"/>
<name>A0A926I2R5_9FIRM</name>
<comment type="caution">
    <text evidence="1">The sequence shown here is derived from an EMBL/GenBank/DDBJ whole genome shotgun (WGS) entry which is preliminary data.</text>
</comment>
<gene>
    <name evidence="1" type="ORF">H8730_12490</name>
</gene>
<dbReference type="Proteomes" id="UP000657006">
    <property type="component" value="Unassembled WGS sequence"/>
</dbReference>
<proteinExistence type="predicted"/>
<reference evidence="1" key="1">
    <citation type="submission" date="2020-08" db="EMBL/GenBank/DDBJ databases">
        <title>Genome public.</title>
        <authorList>
            <person name="Liu C."/>
            <person name="Sun Q."/>
        </authorList>
    </citation>
    <scope>NUCLEOTIDE SEQUENCE</scope>
    <source>
        <strain evidence="1">NSJ-32</strain>
    </source>
</reference>
<keyword evidence="2" id="KW-1185">Reference proteome</keyword>
<evidence type="ECO:0000313" key="1">
    <source>
        <dbReference type="EMBL" id="MBC8544356.1"/>
    </source>
</evidence>
<organism evidence="1 2">
    <name type="scientific">Bianquea renquensis</name>
    <dbReference type="NCBI Taxonomy" id="2763661"/>
    <lineage>
        <taxon>Bacteria</taxon>
        <taxon>Bacillati</taxon>
        <taxon>Bacillota</taxon>
        <taxon>Clostridia</taxon>
        <taxon>Eubacteriales</taxon>
        <taxon>Bianqueaceae</taxon>
        <taxon>Bianquea</taxon>
    </lineage>
</organism>
<evidence type="ECO:0000313" key="2">
    <source>
        <dbReference type="Proteomes" id="UP000657006"/>
    </source>
</evidence>
<accession>A0A926I2R5</accession>
<dbReference type="RefSeq" id="WP_177718818.1">
    <property type="nucleotide sequence ID" value="NZ_JACRSQ010000020.1"/>
</dbReference>
<sequence length="152" mass="17317">MDLEERRDLLNEKMAEQIEILPGQSLDEAQIGWTSKHVKEYLSRRRKAYITTSPDPDTVIITTSNMMFTMDKKKDYVHRISVYDDFKGRFRGVGLGSSVQDVLNVTGEIKDDGGVYVIPGYPGICFEASEEGIDSMMRPIICFSIVDEAYYQ</sequence>
<dbReference type="EMBL" id="JACRSQ010000020">
    <property type="protein sequence ID" value="MBC8544356.1"/>
    <property type="molecule type" value="Genomic_DNA"/>
</dbReference>